<dbReference type="KEGG" id="mmuc:C1S78_013765"/>
<evidence type="ECO:0000256" key="5">
    <source>
        <dbReference type="ARBA" id="ARBA00022989"/>
    </source>
</evidence>
<keyword evidence="2" id="KW-1003">Cell membrane</keyword>
<name>A0A8H2PH17_MYCMU</name>
<evidence type="ECO:0000256" key="8">
    <source>
        <dbReference type="SAM" id="Phobius"/>
    </source>
</evidence>
<keyword evidence="6 8" id="KW-0472">Membrane</keyword>
<dbReference type="GO" id="GO:0016758">
    <property type="term" value="F:hexosyltransferase activity"/>
    <property type="evidence" value="ECO:0007669"/>
    <property type="project" value="InterPro"/>
</dbReference>
<sequence>MSWSTSSRRWRPWPGSPGQGVVVKSLIGRDRLQRLAPVLLLASAATLLALTIPSQPDLVDFHVYVLGGAALEHPGTLYTFAYADQSPTQPLPFVYPPFAAILFYPLHFLPFAAAGLLWQVAMIAAMYAIVRITQRMLGRGDAREAMLWTAALIWLEPARVSINLGQVGIFLTLAVLYAAYSTRWWISGLLVGLAAGVKLTPAVTGLYFIGVRRWAAAAFAAAVFFATVALSWLVVGDQVRHYFTAVMGDTSINPIGIALNQSWRGGISRIVGHDAGEGTLVLTAIVATAVLAGLAWRALGGRSGTRDQLGSLLVVQLAGLLVSPISWVHHWIWVAPLIMWAFRGPWRDEPGARVVGWAWIVLTFVSVPSILAMAEPSLWQISRPWYLAWAGLAYIGAATATLAWLAVTGRRLHSVGQAPAGHQPVTKNRW</sequence>
<dbReference type="EMBL" id="POTL01000001">
    <property type="protein sequence ID" value="TLH53283.1"/>
    <property type="molecule type" value="Genomic_DNA"/>
</dbReference>
<dbReference type="NCBIfam" id="NF009915">
    <property type="entry name" value="PRK13375.1"/>
    <property type="match status" value="1"/>
</dbReference>
<evidence type="ECO:0000256" key="6">
    <source>
        <dbReference type="ARBA" id="ARBA00023136"/>
    </source>
</evidence>
<feature type="transmembrane region" description="Helical" evidence="8">
    <location>
        <begin position="354"/>
        <end position="374"/>
    </location>
</feature>
<comment type="subcellular location">
    <subcellularLocation>
        <location evidence="1">Cell membrane</location>
        <topology evidence="1">Multi-pass membrane protein</topology>
    </subcellularLocation>
</comment>
<dbReference type="Proteomes" id="UP000309231">
    <property type="component" value="Chromosome"/>
</dbReference>
<organism evidence="10">
    <name type="scientific">Mycolicibacterium mucogenicum DSM 44124</name>
    <dbReference type="NCBI Taxonomy" id="1226753"/>
    <lineage>
        <taxon>Bacteria</taxon>
        <taxon>Bacillati</taxon>
        <taxon>Actinomycetota</taxon>
        <taxon>Actinomycetes</taxon>
        <taxon>Mycobacteriales</taxon>
        <taxon>Mycobacteriaceae</taxon>
        <taxon>Mycolicibacterium</taxon>
    </lineage>
</organism>
<dbReference type="EMBL" id="CP062008">
    <property type="protein sequence ID" value="QPG71906.1"/>
    <property type="molecule type" value="Genomic_DNA"/>
</dbReference>
<keyword evidence="5 8" id="KW-1133">Transmembrane helix</keyword>
<dbReference type="Pfam" id="PF09594">
    <property type="entry name" value="GT87"/>
    <property type="match status" value="1"/>
</dbReference>
<reference evidence="10" key="1">
    <citation type="submission" date="2018-01" db="EMBL/GenBank/DDBJ databases">
        <title>Comparative genomics of Mycobacterium mucogenicum and Mycobacterium neoaurum clade members emphasizing tRNA and non-coding RNA.</title>
        <authorList>
            <person name="Behra P.R.K."/>
            <person name="Pettersson B.M.F."/>
            <person name="Das S."/>
            <person name="Dasgupta S."/>
            <person name="Kirsebom L.A."/>
        </authorList>
    </citation>
    <scope>NUCLEOTIDE SEQUENCE</scope>
    <source>
        <strain evidence="10">DSM 44124</strain>
    </source>
</reference>
<reference evidence="9 11" key="3">
    <citation type="journal article" date="2019" name="Sci. Rep.">
        <title>Insight into the biology of Mycobacterium mucogenicum and Mycobacterium neoaurum clade members.</title>
        <authorList>
            <person name="Behra P.R.K."/>
            <person name="Pettersson B.M.F."/>
            <person name="Ramesh M."/>
            <person name="Dasgupta S."/>
            <person name="Kirsebom L.A."/>
        </authorList>
    </citation>
    <scope>NUCLEOTIDE SEQUENCE [LARGE SCALE GENOMIC DNA]</scope>
    <source>
        <strain evidence="9 11">DSM 44124</strain>
    </source>
</reference>
<feature type="transmembrane region" description="Helical" evidence="8">
    <location>
        <begin position="160"/>
        <end position="180"/>
    </location>
</feature>
<evidence type="ECO:0000313" key="9">
    <source>
        <dbReference type="EMBL" id="QPG71906.1"/>
    </source>
</evidence>
<feature type="transmembrane region" description="Helical" evidence="8">
    <location>
        <begin position="186"/>
        <end position="209"/>
    </location>
</feature>
<feature type="transmembrane region" description="Helical" evidence="8">
    <location>
        <begin position="35"/>
        <end position="52"/>
    </location>
</feature>
<evidence type="ECO:0000256" key="7">
    <source>
        <dbReference type="ARBA" id="ARBA00024033"/>
    </source>
</evidence>
<comment type="similarity">
    <text evidence="7">Belongs to the glycosyltransferase 87 family.</text>
</comment>
<keyword evidence="10" id="KW-0328">Glycosyltransferase</keyword>
<evidence type="ECO:0000313" key="11">
    <source>
        <dbReference type="Proteomes" id="UP000309231"/>
    </source>
</evidence>
<feature type="transmembrane region" description="Helical" evidence="8">
    <location>
        <begin position="280"/>
        <end position="299"/>
    </location>
</feature>
<dbReference type="InterPro" id="IPR018584">
    <property type="entry name" value="GT87"/>
</dbReference>
<reference evidence="9 11" key="2">
    <citation type="journal article" date="2019" name="BMC Evol. Biol.">
        <title>Comparative genomics of Mycobacterium mucogenicum and Mycobacterium neoaurum clade members emphasizing tRNA and non-coding RNA.</title>
        <authorList>
            <person name="Behra P.R.K."/>
            <person name="Pettersson B.M.F."/>
            <person name="Das S."/>
            <person name="Dasgupta S."/>
            <person name="Kirsebom L.A."/>
        </authorList>
    </citation>
    <scope>NUCLEOTIDE SEQUENCE [LARGE SCALE GENOMIC DNA]</scope>
    <source>
        <strain evidence="9 11">DSM 44124</strain>
    </source>
</reference>
<accession>A0A8H2PH17</accession>
<keyword evidence="3 10" id="KW-0808">Transferase</keyword>
<feature type="transmembrane region" description="Helical" evidence="8">
    <location>
        <begin position="386"/>
        <end position="407"/>
    </location>
</feature>
<evidence type="ECO:0000256" key="4">
    <source>
        <dbReference type="ARBA" id="ARBA00022692"/>
    </source>
</evidence>
<proteinExistence type="inferred from homology"/>
<feature type="transmembrane region" description="Helical" evidence="8">
    <location>
        <begin position="319"/>
        <end position="342"/>
    </location>
</feature>
<evidence type="ECO:0000256" key="1">
    <source>
        <dbReference type="ARBA" id="ARBA00004651"/>
    </source>
</evidence>
<evidence type="ECO:0000256" key="3">
    <source>
        <dbReference type="ARBA" id="ARBA00022679"/>
    </source>
</evidence>
<dbReference type="AlphaFoldDB" id="A0A8H2PH17"/>
<evidence type="ECO:0000256" key="2">
    <source>
        <dbReference type="ARBA" id="ARBA00022475"/>
    </source>
</evidence>
<dbReference type="GO" id="GO:0005886">
    <property type="term" value="C:plasma membrane"/>
    <property type="evidence" value="ECO:0007669"/>
    <property type="project" value="UniProtKB-SubCell"/>
</dbReference>
<keyword evidence="11" id="KW-1185">Reference proteome</keyword>
<feature type="transmembrane region" description="Helical" evidence="8">
    <location>
        <begin position="216"/>
        <end position="235"/>
    </location>
</feature>
<feature type="transmembrane region" description="Helical" evidence="8">
    <location>
        <begin position="108"/>
        <end position="130"/>
    </location>
</feature>
<evidence type="ECO:0000313" key="10">
    <source>
        <dbReference type="EMBL" id="TLH53283.1"/>
    </source>
</evidence>
<gene>
    <name evidence="10" type="primary">pimE</name>
    <name evidence="9" type="ORF">C1S78_013765</name>
    <name evidence="10" type="ORF">C1S78_13720</name>
</gene>
<protein>
    <submittedName>
        <fullName evidence="10">Mannosyltransferase</fullName>
    </submittedName>
</protein>
<keyword evidence="4 8" id="KW-0812">Transmembrane</keyword>